<protein>
    <submittedName>
        <fullName evidence="2">Uncharacterized protein</fullName>
    </submittedName>
</protein>
<feature type="region of interest" description="Disordered" evidence="1">
    <location>
        <begin position="186"/>
        <end position="228"/>
    </location>
</feature>
<dbReference type="AlphaFoldDB" id="A0A0M0JD96"/>
<evidence type="ECO:0000313" key="2">
    <source>
        <dbReference type="EMBL" id="KOO24342.1"/>
    </source>
</evidence>
<feature type="compositionally biased region" description="Basic and acidic residues" evidence="1">
    <location>
        <begin position="94"/>
        <end position="105"/>
    </location>
</feature>
<sequence>MPRRRSDEEDDDDYEPVYRGGRNYEGPGASFADGAGDFFDAVKKGAGELAEGIKETTLSLTEKVGQEVEKVTRQWDGKDEEQRQPQPGWQQRSGDSRKVTDEVSGSRRMLGNMPPGCFCDMRGYACPIHRGQEAWRFSQDFRSHVQHNVDPDNASARAVGIAGGDAKIIKEVVMVASTAIKVDSASQRWKSAVGVGRGGTDSSGRSPPSSDSTRADPTDSGRAPAASR</sequence>
<accession>A0A0M0JD96</accession>
<reference evidence="3" key="1">
    <citation type="journal article" date="2015" name="PLoS Genet.">
        <title>Genome Sequence and Transcriptome Analyses of Chrysochromulina tobin: Metabolic Tools for Enhanced Algal Fitness in the Prominent Order Prymnesiales (Haptophyceae).</title>
        <authorList>
            <person name="Hovde B.T."/>
            <person name="Deodato C.R."/>
            <person name="Hunsperger H.M."/>
            <person name="Ryken S.A."/>
            <person name="Yost W."/>
            <person name="Jha R.K."/>
            <person name="Patterson J."/>
            <person name="Monnat R.J. Jr."/>
            <person name="Barlow S.B."/>
            <person name="Starkenburg S.R."/>
            <person name="Cattolico R.A."/>
        </authorList>
    </citation>
    <scope>NUCLEOTIDE SEQUENCE</scope>
    <source>
        <strain evidence="3">CCMP291</strain>
    </source>
</reference>
<keyword evidence="3" id="KW-1185">Reference proteome</keyword>
<proteinExistence type="predicted"/>
<name>A0A0M0JD96_9EUKA</name>
<dbReference type="EMBL" id="JWZX01003103">
    <property type="protein sequence ID" value="KOO24342.1"/>
    <property type="molecule type" value="Genomic_DNA"/>
</dbReference>
<feature type="compositionally biased region" description="Basic and acidic residues" evidence="1">
    <location>
        <begin position="70"/>
        <end position="83"/>
    </location>
</feature>
<feature type="compositionally biased region" description="Polar residues" evidence="1">
    <location>
        <begin position="84"/>
        <end position="93"/>
    </location>
</feature>
<gene>
    <name evidence="2" type="ORF">Ctob_006880</name>
</gene>
<organism evidence="2 3">
    <name type="scientific">Chrysochromulina tobinii</name>
    <dbReference type="NCBI Taxonomy" id="1460289"/>
    <lineage>
        <taxon>Eukaryota</taxon>
        <taxon>Haptista</taxon>
        <taxon>Haptophyta</taxon>
        <taxon>Prymnesiophyceae</taxon>
        <taxon>Prymnesiales</taxon>
        <taxon>Chrysochromulinaceae</taxon>
        <taxon>Chrysochromulina</taxon>
    </lineage>
</organism>
<feature type="region of interest" description="Disordered" evidence="1">
    <location>
        <begin position="1"/>
        <end position="30"/>
    </location>
</feature>
<feature type="region of interest" description="Disordered" evidence="1">
    <location>
        <begin position="70"/>
        <end position="111"/>
    </location>
</feature>
<evidence type="ECO:0000313" key="3">
    <source>
        <dbReference type="Proteomes" id="UP000037460"/>
    </source>
</evidence>
<evidence type="ECO:0000256" key="1">
    <source>
        <dbReference type="SAM" id="MobiDB-lite"/>
    </source>
</evidence>
<feature type="compositionally biased region" description="Low complexity" evidence="1">
    <location>
        <begin position="202"/>
        <end position="212"/>
    </location>
</feature>
<comment type="caution">
    <text evidence="2">The sequence shown here is derived from an EMBL/GenBank/DDBJ whole genome shotgun (WGS) entry which is preliminary data.</text>
</comment>
<dbReference type="Proteomes" id="UP000037460">
    <property type="component" value="Unassembled WGS sequence"/>
</dbReference>